<evidence type="ECO:0000256" key="1">
    <source>
        <dbReference type="SAM" id="MobiDB-lite"/>
    </source>
</evidence>
<proteinExistence type="predicted"/>
<reference evidence="2" key="2">
    <citation type="journal article" date="2015" name="Data Brief">
        <title>Shoot transcriptome of the giant reed, Arundo donax.</title>
        <authorList>
            <person name="Barrero R.A."/>
            <person name="Guerrero F.D."/>
            <person name="Moolhuijzen P."/>
            <person name="Goolsby J.A."/>
            <person name="Tidwell J."/>
            <person name="Bellgard S.E."/>
            <person name="Bellgard M.I."/>
        </authorList>
    </citation>
    <scope>NUCLEOTIDE SEQUENCE</scope>
    <source>
        <tissue evidence="2">Shoot tissue taken approximately 20 cm above the soil surface</tissue>
    </source>
</reference>
<organism evidence="2">
    <name type="scientific">Arundo donax</name>
    <name type="common">Giant reed</name>
    <name type="synonym">Donax arundinaceus</name>
    <dbReference type="NCBI Taxonomy" id="35708"/>
    <lineage>
        <taxon>Eukaryota</taxon>
        <taxon>Viridiplantae</taxon>
        <taxon>Streptophyta</taxon>
        <taxon>Embryophyta</taxon>
        <taxon>Tracheophyta</taxon>
        <taxon>Spermatophyta</taxon>
        <taxon>Magnoliopsida</taxon>
        <taxon>Liliopsida</taxon>
        <taxon>Poales</taxon>
        <taxon>Poaceae</taxon>
        <taxon>PACMAD clade</taxon>
        <taxon>Arundinoideae</taxon>
        <taxon>Arundineae</taxon>
        <taxon>Arundo</taxon>
    </lineage>
</organism>
<evidence type="ECO:0000313" key="2">
    <source>
        <dbReference type="EMBL" id="JAD88742.1"/>
    </source>
</evidence>
<feature type="region of interest" description="Disordered" evidence="1">
    <location>
        <begin position="42"/>
        <end position="62"/>
    </location>
</feature>
<reference evidence="2" key="1">
    <citation type="submission" date="2014-09" db="EMBL/GenBank/DDBJ databases">
        <authorList>
            <person name="Magalhaes I.L.F."/>
            <person name="Oliveira U."/>
            <person name="Santos F.R."/>
            <person name="Vidigal T.H.D.A."/>
            <person name="Brescovit A.D."/>
            <person name="Santos A.J."/>
        </authorList>
    </citation>
    <scope>NUCLEOTIDE SEQUENCE</scope>
    <source>
        <tissue evidence="2">Shoot tissue taken approximately 20 cm above the soil surface</tissue>
    </source>
</reference>
<protein>
    <submittedName>
        <fullName evidence="2">Uncharacterized protein</fullName>
    </submittedName>
</protein>
<accession>A0A0A9DYA3</accession>
<dbReference type="EMBL" id="GBRH01209153">
    <property type="protein sequence ID" value="JAD88742.1"/>
    <property type="molecule type" value="Transcribed_RNA"/>
</dbReference>
<sequence length="153" mass="16086">MDGTGGRMGGLQGVQEASGDGAENGQRLALLVRRPCHRVHAGPRLAEAADTPPPKRGGDVRWPAALPLQAGAGVPSPPAEPGGLLAAASSAREPQAFRLYWPRELQLPVLRRGFKVYGAATGNGGGLHGCRRRLGHRLEGSRQARRVSAVQPR</sequence>
<dbReference type="AlphaFoldDB" id="A0A0A9DYA3"/>
<name>A0A0A9DYA3_ARUDO</name>
<feature type="region of interest" description="Disordered" evidence="1">
    <location>
        <begin position="1"/>
        <end position="28"/>
    </location>
</feature>
<feature type="compositionally biased region" description="Gly residues" evidence="1">
    <location>
        <begin position="1"/>
        <end position="12"/>
    </location>
</feature>